<dbReference type="HOGENOM" id="CLU_2696257_0_0_11"/>
<dbReference type="AlphaFoldDB" id="E2S7W4"/>
<keyword evidence="2" id="KW-1185">Reference proteome</keyword>
<reference evidence="1" key="1">
    <citation type="submission" date="2010-08" db="EMBL/GenBank/DDBJ databases">
        <authorList>
            <person name="Muzny D."/>
            <person name="Qin X."/>
            <person name="Buhay C."/>
            <person name="Dugan-Rocha S."/>
            <person name="Ding Y."/>
            <person name="Chen G."/>
            <person name="Hawes A."/>
            <person name="Holder M."/>
            <person name="Jhangiani S."/>
            <person name="Johnson A."/>
            <person name="Khan Z."/>
            <person name="Li Z."/>
            <person name="Liu W."/>
            <person name="Liu X."/>
            <person name="Perez L."/>
            <person name="Shen H."/>
            <person name="Wang Q."/>
            <person name="Watt J."/>
            <person name="Xi L."/>
            <person name="Xin Y."/>
            <person name="Zhou J."/>
            <person name="Deng J."/>
            <person name="Jiang H."/>
            <person name="Liu Y."/>
            <person name="Qu J."/>
            <person name="Song X.-Z."/>
            <person name="Zhang L."/>
            <person name="Villasana D."/>
            <person name="Johnson A."/>
            <person name="Liu J."/>
            <person name="Liyanage D."/>
            <person name="Lorensuhewa L."/>
            <person name="Robinson T."/>
            <person name="Song A."/>
            <person name="Song B.-B."/>
            <person name="Dinh H."/>
            <person name="Thornton R."/>
            <person name="Coyle M."/>
            <person name="Francisco L."/>
            <person name="Jackson L."/>
            <person name="Javaid M."/>
            <person name="Korchina V."/>
            <person name="Kovar C."/>
            <person name="Mata R."/>
            <person name="Mathew T."/>
            <person name="Ngo R."/>
            <person name="Nguyen L."/>
            <person name="Nguyen N."/>
            <person name="Okwuonu G."/>
            <person name="Ongeri F."/>
            <person name="Pham C."/>
            <person name="Simmons D."/>
            <person name="Wilczek-Boney K."/>
            <person name="Hale W."/>
            <person name="Jakkamsetti A."/>
            <person name="Pham P."/>
            <person name="Ruth R."/>
            <person name="San Lucas F."/>
            <person name="Warren J."/>
            <person name="Zhang J."/>
            <person name="Zhao Z."/>
            <person name="Zhou C."/>
            <person name="Zhu D."/>
            <person name="Lee S."/>
            <person name="Bess C."/>
            <person name="Blankenburg K."/>
            <person name="Forbes L."/>
            <person name="Fu Q."/>
            <person name="Gubbala S."/>
            <person name="Hirani K."/>
            <person name="Jayaseelan J.C."/>
            <person name="Lara F."/>
            <person name="Munidasa M."/>
            <person name="Palculict T."/>
            <person name="Patil S."/>
            <person name="Pu L.-L."/>
            <person name="Saada N."/>
            <person name="Tang L."/>
            <person name="Weissenberger G."/>
            <person name="Zhu Y."/>
            <person name="Hemphill L."/>
            <person name="Shang Y."/>
            <person name="Youmans B."/>
            <person name="Ayvaz T."/>
            <person name="Ross M."/>
            <person name="Santibanez J."/>
            <person name="Aqrawi P."/>
            <person name="Gross S."/>
            <person name="Joshi V."/>
            <person name="Fowler G."/>
            <person name="Nazareth L."/>
            <person name="Reid J."/>
            <person name="Worley K."/>
            <person name="Petrosino J."/>
            <person name="Highlander S."/>
            <person name="Gibbs R."/>
        </authorList>
    </citation>
    <scope>NUCLEOTIDE SEQUENCE [LARGE SCALE GENOMIC DNA]</scope>
    <source>
        <strain evidence="1">DSM 15272</strain>
    </source>
</reference>
<sequence>MVLALLTLTGAAVAGLALVMDVWAAALVVGGAHLLTAALATLAGRAQLGRVGPPKQTAENVRLDVAAVRGGSS</sequence>
<organism evidence="1 2">
    <name type="scientific">Aeromicrobium marinum DSM 15272</name>
    <dbReference type="NCBI Taxonomy" id="585531"/>
    <lineage>
        <taxon>Bacteria</taxon>
        <taxon>Bacillati</taxon>
        <taxon>Actinomycetota</taxon>
        <taxon>Actinomycetes</taxon>
        <taxon>Propionibacteriales</taxon>
        <taxon>Nocardioidaceae</taxon>
        <taxon>Aeromicrobium</taxon>
    </lineage>
</organism>
<dbReference type="InterPro" id="IPR009937">
    <property type="entry name" value="Phage_holin_3_6"/>
</dbReference>
<gene>
    <name evidence="1" type="ORF">HMPREF0063_10121</name>
</gene>
<dbReference type="EMBL" id="ACLF03000001">
    <property type="protein sequence ID" value="EFQ84780.1"/>
    <property type="molecule type" value="Genomic_DNA"/>
</dbReference>
<evidence type="ECO:0000313" key="1">
    <source>
        <dbReference type="EMBL" id="EFQ84780.1"/>
    </source>
</evidence>
<proteinExistence type="predicted"/>
<name>E2S7W4_9ACTN</name>
<evidence type="ECO:0000313" key="2">
    <source>
        <dbReference type="Proteomes" id="UP000003111"/>
    </source>
</evidence>
<dbReference type="Pfam" id="PF07332">
    <property type="entry name" value="Phage_holin_3_6"/>
    <property type="match status" value="1"/>
</dbReference>
<comment type="caution">
    <text evidence="1">The sequence shown here is derived from an EMBL/GenBank/DDBJ whole genome shotgun (WGS) entry which is preliminary data.</text>
</comment>
<accession>E2S7W4</accession>
<dbReference type="Proteomes" id="UP000003111">
    <property type="component" value="Unassembled WGS sequence"/>
</dbReference>
<dbReference type="STRING" id="585531.HMPREF0063_10121"/>
<protein>
    <submittedName>
        <fullName evidence="1">Uncharacterized protein</fullName>
    </submittedName>
</protein>